<feature type="compositionally biased region" description="Basic and acidic residues" evidence="2">
    <location>
        <begin position="691"/>
        <end position="701"/>
    </location>
</feature>
<feature type="domain" description="Disease resistance R13L4/SHOC-2-like LRR" evidence="3">
    <location>
        <begin position="123"/>
        <end position="344"/>
    </location>
</feature>
<dbReference type="PANTHER" id="PTHR23155:SF1228">
    <property type="entry name" value="NB-ARC DOMAIN CONTAINING PROTEIN, EXPRESSED"/>
    <property type="match status" value="1"/>
</dbReference>
<proteinExistence type="predicted"/>
<dbReference type="HOGENOM" id="CLU_385615_0_0_1"/>
<feature type="domain" description="Disease resistance R13L4/SHOC-2-like LRR" evidence="3">
    <location>
        <begin position="359"/>
        <end position="468"/>
    </location>
</feature>
<protein>
    <recommendedName>
        <fullName evidence="3">Disease resistance R13L4/SHOC-2-like LRR domain-containing protein</fullName>
    </recommendedName>
</protein>
<dbReference type="eggNOG" id="KOG4658">
    <property type="taxonomic scope" value="Eukaryota"/>
</dbReference>
<dbReference type="PaxDb" id="65489-OBART09G03550.1"/>
<dbReference type="AlphaFoldDB" id="A0A0D3H4L3"/>
<dbReference type="Gramene" id="OBART09G03550.1">
    <property type="protein sequence ID" value="OBART09G03550.1"/>
    <property type="gene ID" value="OBART09G03550"/>
</dbReference>
<dbReference type="InterPro" id="IPR055414">
    <property type="entry name" value="LRR_R13L4/SHOC2-like"/>
</dbReference>
<evidence type="ECO:0000256" key="1">
    <source>
        <dbReference type="ARBA" id="ARBA00022737"/>
    </source>
</evidence>
<dbReference type="PANTHER" id="PTHR23155">
    <property type="entry name" value="DISEASE RESISTANCE PROTEIN RP"/>
    <property type="match status" value="1"/>
</dbReference>
<evidence type="ECO:0000256" key="2">
    <source>
        <dbReference type="SAM" id="MobiDB-lite"/>
    </source>
</evidence>
<organism evidence="4">
    <name type="scientific">Oryza barthii</name>
    <dbReference type="NCBI Taxonomy" id="65489"/>
    <lineage>
        <taxon>Eukaryota</taxon>
        <taxon>Viridiplantae</taxon>
        <taxon>Streptophyta</taxon>
        <taxon>Embryophyta</taxon>
        <taxon>Tracheophyta</taxon>
        <taxon>Spermatophyta</taxon>
        <taxon>Magnoliopsida</taxon>
        <taxon>Liliopsida</taxon>
        <taxon>Poales</taxon>
        <taxon>Poaceae</taxon>
        <taxon>BOP clade</taxon>
        <taxon>Oryzoideae</taxon>
        <taxon>Oryzeae</taxon>
        <taxon>Oryzinae</taxon>
        <taxon>Oryza</taxon>
    </lineage>
</organism>
<keyword evidence="5" id="KW-1185">Reference proteome</keyword>
<sequence length="717" mass="81371">MCLLYFSIFPALHGIRRRRLVMRWIAEGYSSASEVGERDAAELISMGMIHPSNKADIKNCFYSVSRRIHAMLLNKYNEENLILVLDDSPTSSINKWSGRHLTVRKNWKRSKNELLRTVDLSRLQSLTVFGEWNSFLISDDMRALVVLDLEDTSGVRDEDLKYITKLINLKYLSLRECNQVSHLPDSVGHLRHLQTLDVRETGITTLPRSIVTLKLLQFLRASTKLGGEERRSNRFSLKKLMNLRTLGVISLEGECGKSMLKDLKELTGLRKLEVGGISERNFRQFCEAVVDLEHLQSLSIWSHQKNPSDPRNFELFEDPLSPAPSRLDRFRLHGRLQWMLPSCVTHSKEDDSQQNFRRIHLSPPRNLQSLRLRGELKLPIKWMLSCFTILKLSLIRTSLSEDDIAELGHLPQLSTLRLGVGSIDGGSLTFKSGSFPSLRKLHLDKLNNLKSVKFQQGTSPNLEILVVDGSQPGSTIQLSGTNGFKVVLRNCKQNTMDGLEAQPARNEEQPLGTVEDIEAITNMRDNEEAQSQSNTEQSADGKVFSALGCNRAQKGRRPFGFKIPVRPHTSMFRRKVGKYSVKHSKNQTADTVEELEAITSMHDNEEAQSQSYAEKQVDTDEELEATGNKQDDMEVQSKRNAEQEVDAVQEPKARNNIREDVETQSKRIVEQQADSIQEPVVACSVPEDIEAQSKRNEEQQKPKVRGMKSSRCTQSKN</sequence>
<dbReference type="Proteomes" id="UP000026960">
    <property type="component" value="Chromosome 9"/>
</dbReference>
<feature type="compositionally biased region" description="Basic and acidic residues" evidence="2">
    <location>
        <begin position="649"/>
        <end position="661"/>
    </location>
</feature>
<feature type="compositionally biased region" description="Basic and acidic residues" evidence="2">
    <location>
        <begin position="629"/>
        <end position="642"/>
    </location>
</feature>
<dbReference type="STRING" id="65489.A0A0D3H4L3"/>
<dbReference type="Gene3D" id="3.80.10.10">
    <property type="entry name" value="Ribonuclease Inhibitor"/>
    <property type="match status" value="1"/>
</dbReference>
<evidence type="ECO:0000313" key="5">
    <source>
        <dbReference type="Proteomes" id="UP000026960"/>
    </source>
</evidence>
<evidence type="ECO:0000259" key="3">
    <source>
        <dbReference type="Pfam" id="PF23598"/>
    </source>
</evidence>
<dbReference type="GO" id="GO:0098542">
    <property type="term" value="P:defense response to other organism"/>
    <property type="evidence" value="ECO:0007669"/>
    <property type="project" value="TreeGrafter"/>
</dbReference>
<dbReference type="InterPro" id="IPR032675">
    <property type="entry name" value="LRR_dom_sf"/>
</dbReference>
<feature type="region of interest" description="Disordered" evidence="2">
    <location>
        <begin position="687"/>
        <end position="717"/>
    </location>
</feature>
<evidence type="ECO:0000313" key="4">
    <source>
        <dbReference type="EnsemblPlants" id="OBART09G03550.1"/>
    </source>
</evidence>
<reference evidence="4" key="1">
    <citation type="journal article" date="2009" name="Rice">
        <title>De Novo Next Generation Sequencing of Plant Genomes.</title>
        <authorList>
            <person name="Rounsley S."/>
            <person name="Marri P.R."/>
            <person name="Yu Y."/>
            <person name="He R."/>
            <person name="Sisneros N."/>
            <person name="Goicoechea J.L."/>
            <person name="Lee S.J."/>
            <person name="Angelova A."/>
            <person name="Kudrna D."/>
            <person name="Luo M."/>
            <person name="Affourtit J."/>
            <person name="Desany B."/>
            <person name="Knight J."/>
            <person name="Niazi F."/>
            <person name="Egholm M."/>
            <person name="Wing R.A."/>
        </authorList>
    </citation>
    <scope>NUCLEOTIDE SEQUENCE [LARGE SCALE GENOMIC DNA]</scope>
    <source>
        <strain evidence="4">cv. IRGC 105608</strain>
    </source>
</reference>
<dbReference type="InterPro" id="IPR044974">
    <property type="entry name" value="Disease_R_plants"/>
</dbReference>
<dbReference type="Pfam" id="PF23598">
    <property type="entry name" value="LRR_14"/>
    <property type="match status" value="2"/>
</dbReference>
<reference evidence="4" key="2">
    <citation type="submission" date="2015-03" db="UniProtKB">
        <authorList>
            <consortium name="EnsemblPlants"/>
        </authorList>
    </citation>
    <scope>IDENTIFICATION</scope>
</reference>
<keyword evidence="1" id="KW-0677">Repeat</keyword>
<dbReference type="EnsemblPlants" id="OBART09G03550.1">
    <property type="protein sequence ID" value="OBART09G03550.1"/>
    <property type="gene ID" value="OBART09G03550"/>
</dbReference>
<feature type="region of interest" description="Disordered" evidence="2">
    <location>
        <begin position="602"/>
        <end position="661"/>
    </location>
</feature>
<name>A0A0D3H4L3_9ORYZ</name>
<dbReference type="SUPFAM" id="SSF52047">
    <property type="entry name" value="RNI-like"/>
    <property type="match status" value="1"/>
</dbReference>
<accession>A0A0D3H4L3</accession>